<dbReference type="Pfam" id="PF00356">
    <property type="entry name" value="LacI"/>
    <property type="match status" value="1"/>
</dbReference>
<dbReference type="KEGG" id="serw:FY030_11535"/>
<proteinExistence type="predicted"/>
<evidence type="ECO:0000313" key="7">
    <source>
        <dbReference type="Proteomes" id="UP000326546"/>
    </source>
</evidence>
<evidence type="ECO:0000256" key="3">
    <source>
        <dbReference type="ARBA" id="ARBA00023163"/>
    </source>
</evidence>
<dbReference type="CDD" id="cd06267">
    <property type="entry name" value="PBP1_LacI_sugar_binding-like"/>
    <property type="match status" value="1"/>
</dbReference>
<dbReference type="InterPro" id="IPR046335">
    <property type="entry name" value="LacI/GalR-like_sensor"/>
</dbReference>
<keyword evidence="3" id="KW-0804">Transcription</keyword>
<dbReference type="GO" id="GO:0000976">
    <property type="term" value="F:transcription cis-regulatory region binding"/>
    <property type="evidence" value="ECO:0007669"/>
    <property type="project" value="TreeGrafter"/>
</dbReference>
<dbReference type="AlphaFoldDB" id="A0A5J6V7Y9"/>
<sequence length="350" mass="36278">MVHTRNPRLKDVAQEAGISIATASRAMSGSPGVSAQLAQRVRQIAADLGYVANVHARSLAGSPSSVVGLVVHEIGDPYFSEIASGVLSVASTRGLTVQICHSGRDPEAELAQVRTLIANQVGAIIVAGSGFVDPAKEAGVVQSLKRYQEGGGRVAVIGRHSLRADTVQPDNREGGTTIAEHLLGLGHRRIGVVSGSRQLTTVADRLVGIDGALATAGLSLDATPLVEAPFTREGGKQAITELLTVAPDVTAVIGMNDDMAIGVLSVLRSRGVMVPEQISVTGFDDVAVAGDLAPGLTTIRLPMSEMGRQALKLALAPPATRRRSRRAAHELVVRGSTAPPRADSVLRPPA</sequence>
<dbReference type="PANTHER" id="PTHR30146:SF153">
    <property type="entry name" value="LACTOSE OPERON REPRESSOR"/>
    <property type="match status" value="1"/>
</dbReference>
<dbReference type="GO" id="GO:0003700">
    <property type="term" value="F:DNA-binding transcription factor activity"/>
    <property type="evidence" value="ECO:0007669"/>
    <property type="project" value="TreeGrafter"/>
</dbReference>
<dbReference type="PANTHER" id="PTHR30146">
    <property type="entry name" value="LACI-RELATED TRANSCRIPTIONAL REPRESSOR"/>
    <property type="match status" value="1"/>
</dbReference>
<dbReference type="SMART" id="SM00354">
    <property type="entry name" value="HTH_LACI"/>
    <property type="match status" value="1"/>
</dbReference>
<feature type="region of interest" description="Disordered" evidence="4">
    <location>
        <begin position="324"/>
        <end position="350"/>
    </location>
</feature>
<dbReference type="EMBL" id="CP044427">
    <property type="protein sequence ID" value="QFG69251.1"/>
    <property type="molecule type" value="Genomic_DNA"/>
</dbReference>
<dbReference type="InterPro" id="IPR028082">
    <property type="entry name" value="Peripla_BP_I"/>
</dbReference>
<protein>
    <submittedName>
        <fullName evidence="6">LacI family transcriptional regulator</fullName>
    </submittedName>
</protein>
<dbReference type="Gene3D" id="3.40.50.2300">
    <property type="match status" value="2"/>
</dbReference>
<feature type="domain" description="HTH lacI-type" evidence="5">
    <location>
        <begin position="7"/>
        <end position="61"/>
    </location>
</feature>
<dbReference type="InterPro" id="IPR000843">
    <property type="entry name" value="HTH_LacI"/>
</dbReference>
<reference evidence="6 7" key="1">
    <citation type="submission" date="2019-09" db="EMBL/GenBank/DDBJ databases">
        <title>Serinicoccus pratensis sp. nov., isolated from meadow soil.</title>
        <authorList>
            <person name="Zhang W."/>
        </authorList>
    </citation>
    <scope>NUCLEOTIDE SEQUENCE [LARGE SCALE GENOMIC DNA]</scope>
    <source>
        <strain evidence="6 7">W204</strain>
    </source>
</reference>
<dbReference type="Proteomes" id="UP000326546">
    <property type="component" value="Chromosome"/>
</dbReference>
<dbReference type="CDD" id="cd01392">
    <property type="entry name" value="HTH_LacI"/>
    <property type="match status" value="1"/>
</dbReference>
<evidence type="ECO:0000256" key="1">
    <source>
        <dbReference type="ARBA" id="ARBA00023015"/>
    </source>
</evidence>
<organism evidence="6 7">
    <name type="scientific">Ornithinimicrobium pratense</name>
    <dbReference type="NCBI Taxonomy" id="2593973"/>
    <lineage>
        <taxon>Bacteria</taxon>
        <taxon>Bacillati</taxon>
        <taxon>Actinomycetota</taxon>
        <taxon>Actinomycetes</taxon>
        <taxon>Micrococcales</taxon>
        <taxon>Ornithinimicrobiaceae</taxon>
        <taxon>Ornithinimicrobium</taxon>
    </lineage>
</organism>
<evidence type="ECO:0000313" key="6">
    <source>
        <dbReference type="EMBL" id="QFG69251.1"/>
    </source>
</evidence>
<evidence type="ECO:0000256" key="2">
    <source>
        <dbReference type="ARBA" id="ARBA00023125"/>
    </source>
</evidence>
<keyword evidence="2" id="KW-0238">DNA-binding</keyword>
<dbReference type="SUPFAM" id="SSF53822">
    <property type="entry name" value="Periplasmic binding protein-like I"/>
    <property type="match status" value="1"/>
</dbReference>
<dbReference type="SUPFAM" id="SSF47413">
    <property type="entry name" value="lambda repressor-like DNA-binding domains"/>
    <property type="match status" value="1"/>
</dbReference>
<dbReference type="OrthoDB" id="3324394at2"/>
<name>A0A5J6V7Y9_9MICO</name>
<evidence type="ECO:0000259" key="5">
    <source>
        <dbReference type="PROSITE" id="PS50932"/>
    </source>
</evidence>
<dbReference type="InterPro" id="IPR010982">
    <property type="entry name" value="Lambda_DNA-bd_dom_sf"/>
</dbReference>
<evidence type="ECO:0000256" key="4">
    <source>
        <dbReference type="SAM" id="MobiDB-lite"/>
    </source>
</evidence>
<keyword evidence="1" id="KW-0805">Transcription regulation</keyword>
<dbReference type="Pfam" id="PF13377">
    <property type="entry name" value="Peripla_BP_3"/>
    <property type="match status" value="1"/>
</dbReference>
<gene>
    <name evidence="6" type="ORF">FY030_11535</name>
</gene>
<keyword evidence="7" id="KW-1185">Reference proteome</keyword>
<accession>A0A5J6V7Y9</accession>
<dbReference type="RefSeq" id="WP_158061633.1">
    <property type="nucleotide sequence ID" value="NZ_CP044427.1"/>
</dbReference>
<dbReference type="PROSITE" id="PS50932">
    <property type="entry name" value="HTH_LACI_2"/>
    <property type="match status" value="1"/>
</dbReference>
<dbReference type="Gene3D" id="1.10.260.40">
    <property type="entry name" value="lambda repressor-like DNA-binding domains"/>
    <property type="match status" value="1"/>
</dbReference>